<dbReference type="PROSITE" id="PS50076">
    <property type="entry name" value="DNAJ_2"/>
    <property type="match status" value="1"/>
</dbReference>
<feature type="region of interest" description="Disordered" evidence="2">
    <location>
        <begin position="232"/>
        <end position="284"/>
    </location>
</feature>
<evidence type="ECO:0000313" key="5">
    <source>
        <dbReference type="Proteomes" id="UP001190926"/>
    </source>
</evidence>
<name>A0AAD4J0X3_PERFH</name>
<dbReference type="SUPFAM" id="SSF46565">
    <property type="entry name" value="Chaperone J-domain"/>
    <property type="match status" value="1"/>
</dbReference>
<dbReference type="PROSITE" id="PS00636">
    <property type="entry name" value="DNAJ_1"/>
    <property type="match status" value="1"/>
</dbReference>
<feature type="coiled-coil region" evidence="1">
    <location>
        <begin position="298"/>
        <end position="328"/>
    </location>
</feature>
<dbReference type="InterPro" id="IPR018253">
    <property type="entry name" value="DnaJ_domain_CS"/>
</dbReference>
<gene>
    <name evidence="4" type="ORF">C2S53_013877</name>
</gene>
<evidence type="ECO:0000256" key="1">
    <source>
        <dbReference type="SAM" id="Coils"/>
    </source>
</evidence>
<dbReference type="Pfam" id="PF11926">
    <property type="entry name" value="DUF3444"/>
    <property type="match status" value="1"/>
</dbReference>
<feature type="domain" description="J" evidence="3">
    <location>
        <begin position="67"/>
        <end position="131"/>
    </location>
</feature>
<accession>A0AAD4J0X3</accession>
<dbReference type="Proteomes" id="UP001190926">
    <property type="component" value="Unassembled WGS sequence"/>
</dbReference>
<sequence length="754" mass="85513">MECNRDEALRAKEIAERKFLARDLKGAKKFALKAQNLYPELDGISQMVMTLEIYISAEEEKLNGESNWYGVLGLTPLADDETIRKQYRKLALLLHPDKNRSIGAEGAFQFISQAWNLLSDKSKKVAYDQRCGRLFQQRNQTKNEGPSPPPAQNGFYNFANTAASQMKAQKGNNSKRNPSAVPHPPRKKDRHTFWTVCHRCKMQYEYLRMYLNHNLLCPNCHEAYFAVEIDPPSTKGSKVPSQTSNSQRRKNISQQVPDASRNNSGTHHGTCNNGSGPNSFQWVPFSESTGTQSAVQAASMVQQAYEKVKRERQKAQAAARREEALRRKNIASKRTIGGESSGNIEASKRRKGAEDCGVNKDKMKQVNCKSGTIHQEKNNFQKCESSRDVVRHVGIKHIVMEKARDEINRKLNECVSDTAVRNVTSEDNLITKKENETSTKNDGLTLGFTCKQNQPRESLETGNQLPLNGLVFISSDLDEKLVEQQMCIDVLEPDFHDFDKSRTENCFGVNQVWAVYDDDDGMPRHYAMIQNVISQNPFKVSMSWLSSTTHSRLGNGSWFVSGFFRRYGEFGVGRHEICNSIDCFSHKVRWTKHSSKTILIYPRKGDVWALYRNWSPEWNELTEDKVMHKYDMVEVLGDCDEELGVIVIPLVKVAGFKTLFHQHFDPNEIRRIPKEELSRFSHQVPSHLLTGQEGSKSPKGCLELDPAAIPTQFLQLMSDIESIEFMETDDEDIETVKAVDCDGSTSTNMVEGVS</sequence>
<feature type="region of interest" description="Disordered" evidence="2">
    <location>
        <begin position="335"/>
        <end position="355"/>
    </location>
</feature>
<evidence type="ECO:0000256" key="2">
    <source>
        <dbReference type="SAM" id="MobiDB-lite"/>
    </source>
</evidence>
<feature type="compositionally biased region" description="Polar residues" evidence="2">
    <location>
        <begin position="165"/>
        <end position="177"/>
    </location>
</feature>
<dbReference type="PRINTS" id="PR00625">
    <property type="entry name" value="JDOMAIN"/>
</dbReference>
<dbReference type="CDD" id="cd06257">
    <property type="entry name" value="DnaJ"/>
    <property type="match status" value="1"/>
</dbReference>
<organism evidence="4 5">
    <name type="scientific">Perilla frutescens var. hirtella</name>
    <name type="common">Perilla citriodora</name>
    <name type="synonym">Perilla setoyensis</name>
    <dbReference type="NCBI Taxonomy" id="608512"/>
    <lineage>
        <taxon>Eukaryota</taxon>
        <taxon>Viridiplantae</taxon>
        <taxon>Streptophyta</taxon>
        <taxon>Embryophyta</taxon>
        <taxon>Tracheophyta</taxon>
        <taxon>Spermatophyta</taxon>
        <taxon>Magnoliopsida</taxon>
        <taxon>eudicotyledons</taxon>
        <taxon>Gunneridae</taxon>
        <taxon>Pentapetalae</taxon>
        <taxon>asterids</taxon>
        <taxon>lamiids</taxon>
        <taxon>Lamiales</taxon>
        <taxon>Lamiaceae</taxon>
        <taxon>Nepetoideae</taxon>
        <taxon>Elsholtzieae</taxon>
        <taxon>Perilla</taxon>
    </lineage>
</organism>
<dbReference type="InterPro" id="IPR036869">
    <property type="entry name" value="J_dom_sf"/>
</dbReference>
<dbReference type="SMART" id="SM00271">
    <property type="entry name" value="DnaJ"/>
    <property type="match status" value="1"/>
</dbReference>
<dbReference type="InterPro" id="IPR056988">
    <property type="entry name" value="Zn_ribbon_pln"/>
</dbReference>
<dbReference type="InterPro" id="IPR001623">
    <property type="entry name" value="DnaJ_domain"/>
</dbReference>
<dbReference type="Pfam" id="PF23551">
    <property type="entry name" value="Zn_ribbon_20"/>
    <property type="match status" value="1"/>
</dbReference>
<dbReference type="Gene3D" id="1.10.287.110">
    <property type="entry name" value="DnaJ domain"/>
    <property type="match status" value="1"/>
</dbReference>
<dbReference type="PANTHER" id="PTHR44137:SF32">
    <property type="entry name" value="DNAJ HEAT SHOCK AMINO-TERMINAL DOMAIN PROTEIN"/>
    <property type="match status" value="1"/>
</dbReference>
<comment type="caution">
    <text evidence="4">The sequence shown here is derived from an EMBL/GenBank/DDBJ whole genome shotgun (WGS) entry which is preliminary data.</text>
</comment>
<dbReference type="InterPro" id="IPR024593">
    <property type="entry name" value="DUF3444"/>
</dbReference>
<dbReference type="PANTHER" id="PTHR44137">
    <property type="entry name" value="BNAC03G44070D PROTEIN"/>
    <property type="match status" value="1"/>
</dbReference>
<proteinExistence type="predicted"/>
<feature type="region of interest" description="Disordered" evidence="2">
    <location>
        <begin position="165"/>
        <end position="188"/>
    </location>
</feature>
<evidence type="ECO:0000259" key="3">
    <source>
        <dbReference type="PROSITE" id="PS50076"/>
    </source>
</evidence>
<protein>
    <recommendedName>
        <fullName evidence="3">J domain-containing protein</fullName>
    </recommendedName>
</protein>
<keyword evidence="1" id="KW-0175">Coiled coil</keyword>
<dbReference type="AlphaFoldDB" id="A0AAD4J0X3"/>
<feature type="compositionally biased region" description="Polar residues" evidence="2">
    <location>
        <begin position="234"/>
        <end position="284"/>
    </location>
</feature>
<evidence type="ECO:0000313" key="4">
    <source>
        <dbReference type="EMBL" id="KAH6824884.1"/>
    </source>
</evidence>
<keyword evidence="5" id="KW-1185">Reference proteome</keyword>
<dbReference type="EMBL" id="SDAM02000322">
    <property type="protein sequence ID" value="KAH6824884.1"/>
    <property type="molecule type" value="Genomic_DNA"/>
</dbReference>
<dbReference type="Pfam" id="PF00226">
    <property type="entry name" value="DnaJ"/>
    <property type="match status" value="1"/>
</dbReference>
<reference evidence="4 5" key="1">
    <citation type="journal article" date="2021" name="Nat. Commun.">
        <title>Incipient diploidization of the medicinal plant Perilla within 10,000 years.</title>
        <authorList>
            <person name="Zhang Y."/>
            <person name="Shen Q."/>
            <person name="Leng L."/>
            <person name="Zhang D."/>
            <person name="Chen S."/>
            <person name="Shi Y."/>
            <person name="Ning Z."/>
            <person name="Chen S."/>
        </authorList>
    </citation>
    <scope>NUCLEOTIDE SEQUENCE [LARGE SCALE GENOMIC DNA]</scope>
    <source>
        <strain evidence="5">cv. PC099</strain>
    </source>
</reference>